<dbReference type="PANTHER" id="PTHR28557:SF1">
    <property type="entry name" value="PROTEIN SLX4IP"/>
    <property type="match status" value="1"/>
</dbReference>
<evidence type="ECO:0000313" key="2">
    <source>
        <dbReference type="EMBL" id="HDC01531.1"/>
    </source>
</evidence>
<dbReference type="Pfam" id="PF15744">
    <property type="entry name" value="UPF0492"/>
    <property type="match status" value="1"/>
</dbReference>
<reference evidence="2" key="1">
    <citation type="journal article" date="2019" name="PeerJ">
        <title>Genes of the pig, Sus scrofa, reconstructed with EvidentialGene.</title>
        <authorList>
            <person name="Gilbert D.G."/>
        </authorList>
    </citation>
    <scope>NUCLEOTIDE SEQUENCE</scope>
</reference>
<sequence length="242" mass="27141">MASKKFAVKCGNFAVLVDLHILPQGSNKDTSWFSEQKKEEVCLLLRETIDSRVKEYLEVRKQHRPSNAEFTRSSPLSLKGYGFQITAYFLKRGIRLWCLRGSQHSELRVFPDRFVVCVSQLAFSRDLLASQQEELMGRAVQGVTEDFTECAERPLPPGAECKRRALQEIVNRTETQSVVSKSCGYEDIVGTSGDSVIAEGAKKRGTLRPRPIPWIPRDKLRVHRGGSREPPGASRSTAGKSC</sequence>
<dbReference type="AlphaFoldDB" id="A0A480WZW4"/>
<organism evidence="2">
    <name type="scientific">Sus scrofa</name>
    <name type="common">Pig</name>
    <dbReference type="NCBI Taxonomy" id="9823"/>
    <lineage>
        <taxon>Eukaryota</taxon>
        <taxon>Metazoa</taxon>
        <taxon>Chordata</taxon>
        <taxon>Craniata</taxon>
        <taxon>Vertebrata</taxon>
        <taxon>Euteleostomi</taxon>
        <taxon>Mammalia</taxon>
        <taxon>Eutheria</taxon>
        <taxon>Laurasiatheria</taxon>
        <taxon>Artiodactyla</taxon>
        <taxon>Suina</taxon>
        <taxon>Suidae</taxon>
        <taxon>Sus</taxon>
    </lineage>
</organism>
<dbReference type="EMBL" id="DQIR01293374">
    <property type="protein sequence ID" value="HDC48852.1"/>
    <property type="molecule type" value="Transcribed_RNA"/>
</dbReference>
<feature type="region of interest" description="Disordered" evidence="1">
    <location>
        <begin position="202"/>
        <end position="242"/>
    </location>
</feature>
<dbReference type="PANTHER" id="PTHR28557">
    <property type="entry name" value="PROTEIN SLX4IP"/>
    <property type="match status" value="1"/>
</dbReference>
<proteinExistence type="predicted"/>
<dbReference type="EMBL" id="DQIR01246053">
    <property type="protein sequence ID" value="HDC01531.1"/>
    <property type="molecule type" value="Transcribed_RNA"/>
</dbReference>
<name>A0A480WZW4_PIG</name>
<dbReference type="EMBL" id="DQIR01079089">
    <property type="protein sequence ID" value="HDA34565.1"/>
    <property type="molecule type" value="Transcribed_RNA"/>
</dbReference>
<protein>
    <submittedName>
        <fullName evidence="2">Protein SLX4IP</fullName>
    </submittedName>
</protein>
<evidence type="ECO:0000256" key="1">
    <source>
        <dbReference type="SAM" id="MobiDB-lite"/>
    </source>
</evidence>
<dbReference type="InterPro" id="IPR031479">
    <property type="entry name" value="SLX4IP"/>
</dbReference>
<accession>A0A480WZW4</accession>